<proteinExistence type="predicted"/>
<name>A0ABD2R4A6_9SOLN</name>
<feature type="non-terminal residue" evidence="2">
    <location>
        <position position="1"/>
    </location>
</feature>
<keyword evidence="3" id="KW-1185">Reference proteome</keyword>
<dbReference type="Proteomes" id="UP001627284">
    <property type="component" value="Unassembled WGS sequence"/>
</dbReference>
<comment type="caution">
    <text evidence="2">The sequence shown here is derived from an EMBL/GenBank/DDBJ whole genome shotgun (WGS) entry which is preliminary data.</text>
</comment>
<evidence type="ECO:0000256" key="1">
    <source>
        <dbReference type="SAM" id="MobiDB-lite"/>
    </source>
</evidence>
<organism evidence="2 3">
    <name type="scientific">Solanum stoloniferum</name>
    <dbReference type="NCBI Taxonomy" id="62892"/>
    <lineage>
        <taxon>Eukaryota</taxon>
        <taxon>Viridiplantae</taxon>
        <taxon>Streptophyta</taxon>
        <taxon>Embryophyta</taxon>
        <taxon>Tracheophyta</taxon>
        <taxon>Spermatophyta</taxon>
        <taxon>Magnoliopsida</taxon>
        <taxon>eudicotyledons</taxon>
        <taxon>Gunneridae</taxon>
        <taxon>Pentapetalae</taxon>
        <taxon>asterids</taxon>
        <taxon>lamiids</taxon>
        <taxon>Solanales</taxon>
        <taxon>Solanaceae</taxon>
        <taxon>Solanoideae</taxon>
        <taxon>Solaneae</taxon>
        <taxon>Solanum</taxon>
    </lineage>
</organism>
<dbReference type="EMBL" id="JBJKTR010000022">
    <property type="protein sequence ID" value="KAL3326212.1"/>
    <property type="molecule type" value="Genomic_DNA"/>
</dbReference>
<sequence length="155" mass="16414">PLFLPLLSQLDATPPLSLMLRQKPPGRGNGSSCCPPTSNSTSDQRAAAKASRRDPRRPSVAGDESSSSRELDEASSNSESWRNPASPRLLSSGEARAGNPMEIGGRLSLFSPLLFSFSGKQPARTREPAAAAEISSDQQQRPTTATPANEQRNGA</sequence>
<evidence type="ECO:0000313" key="3">
    <source>
        <dbReference type="Proteomes" id="UP001627284"/>
    </source>
</evidence>
<accession>A0ABD2R4A6</accession>
<protein>
    <submittedName>
        <fullName evidence="2">Uncharacterized protein</fullName>
    </submittedName>
</protein>
<feature type="compositionally biased region" description="Low complexity" evidence="1">
    <location>
        <begin position="30"/>
        <end position="42"/>
    </location>
</feature>
<dbReference type="AlphaFoldDB" id="A0ABD2R4A6"/>
<reference evidence="2 3" key="1">
    <citation type="submission" date="2024-05" db="EMBL/GenBank/DDBJ databases">
        <title>De novo assembly of an allotetraploid wild potato.</title>
        <authorList>
            <person name="Hosaka A.J."/>
        </authorList>
    </citation>
    <scope>NUCLEOTIDE SEQUENCE [LARGE SCALE GENOMIC DNA]</scope>
    <source>
        <tissue evidence="2">Young leaves</tissue>
    </source>
</reference>
<feature type="region of interest" description="Disordered" evidence="1">
    <location>
        <begin position="120"/>
        <end position="155"/>
    </location>
</feature>
<gene>
    <name evidence="2" type="ORF">AABB24_037077</name>
</gene>
<feature type="region of interest" description="Disordered" evidence="1">
    <location>
        <begin position="1"/>
        <end position="104"/>
    </location>
</feature>
<feature type="compositionally biased region" description="Polar residues" evidence="1">
    <location>
        <begin position="135"/>
        <end position="155"/>
    </location>
</feature>
<evidence type="ECO:0000313" key="2">
    <source>
        <dbReference type="EMBL" id="KAL3326212.1"/>
    </source>
</evidence>